<dbReference type="InterPro" id="IPR024983">
    <property type="entry name" value="CHAT_dom"/>
</dbReference>
<dbReference type="Gene3D" id="3.40.50.300">
    <property type="entry name" value="P-loop containing nucleotide triphosphate hydrolases"/>
    <property type="match status" value="1"/>
</dbReference>
<dbReference type="PROSITE" id="PS50005">
    <property type="entry name" value="TPR"/>
    <property type="match status" value="1"/>
</dbReference>
<dbReference type="EMBL" id="CP020370">
    <property type="protein sequence ID" value="AUB83639.1"/>
    <property type="molecule type" value="Genomic_DNA"/>
</dbReference>
<dbReference type="RefSeq" id="WP_100921321.1">
    <property type="nucleotide sequence ID" value="NZ_CP020370.1"/>
</dbReference>
<accession>A0A2K8UDX2</accession>
<reference evidence="3 4" key="1">
    <citation type="submission" date="2017-03" db="EMBL/GenBank/DDBJ databases">
        <title>Complete genome sequence of Candidatus 'Thiodictyon syntrophicum' sp. nov. strain Cad16T, a photolithoautotroph purple sulfur bacterium isolated from an alpine meromictic lake.</title>
        <authorList>
            <person name="Luedin S.M."/>
            <person name="Pothier J.F."/>
            <person name="Danza F."/>
            <person name="Storelli N."/>
            <person name="Wittwer M."/>
            <person name="Tonolla M."/>
        </authorList>
    </citation>
    <scope>NUCLEOTIDE SEQUENCE [LARGE SCALE GENOMIC DNA]</scope>
    <source>
        <strain evidence="3 4">Cad16T</strain>
    </source>
</reference>
<evidence type="ECO:0000256" key="1">
    <source>
        <dbReference type="PROSITE-ProRule" id="PRU00339"/>
    </source>
</evidence>
<dbReference type="SUPFAM" id="SSF52540">
    <property type="entry name" value="P-loop containing nucleoside triphosphate hydrolases"/>
    <property type="match status" value="1"/>
</dbReference>
<dbReference type="Pfam" id="PF13181">
    <property type="entry name" value="TPR_8"/>
    <property type="match status" value="1"/>
</dbReference>
<evidence type="ECO:0000259" key="2">
    <source>
        <dbReference type="Pfam" id="PF12770"/>
    </source>
</evidence>
<keyword evidence="4" id="KW-1185">Reference proteome</keyword>
<dbReference type="OrthoDB" id="5618688at2"/>
<dbReference type="KEGG" id="tsy:THSYN_23600"/>
<protein>
    <recommendedName>
        <fullName evidence="2">CHAT domain-containing protein</fullName>
    </recommendedName>
</protein>
<dbReference type="InterPro" id="IPR027417">
    <property type="entry name" value="P-loop_NTPase"/>
</dbReference>
<proteinExistence type="predicted"/>
<keyword evidence="1" id="KW-0802">TPR repeat</keyword>
<dbReference type="Proteomes" id="UP000232638">
    <property type="component" value="Chromosome"/>
</dbReference>
<dbReference type="Gene3D" id="1.25.40.10">
    <property type="entry name" value="Tetratricopeptide repeat domain"/>
    <property type="match status" value="1"/>
</dbReference>
<dbReference type="SUPFAM" id="SSF48452">
    <property type="entry name" value="TPR-like"/>
    <property type="match status" value="1"/>
</dbReference>
<dbReference type="AlphaFoldDB" id="A0A2K8UDX2"/>
<dbReference type="InterPro" id="IPR019734">
    <property type="entry name" value="TPR_rpt"/>
</dbReference>
<name>A0A2K8UDX2_9GAMM</name>
<sequence>MAFSSVLHIRQADRIDGHYPIRLRLRCPDQPDLEAEARITFALTPQEQEDLRWYLEDYLQNPGAVEPVQIAQIESMLHSRGEDLYRQVLTANPDTQAIWFAIRNQLADLRIEIASGISGAAAIPWELMRDPALDCAIALRVRAFVRVQSNPSLSFIPIPPLDDGRIRLLYCCCRPNGTDDVGLRAVANRLLQGLGEHRPRFAIRALRPPTYEQLQKELTDAKEAGRPFHIVHFDGHGIYADLGGTALAGWVAQLGSLMLGGKTKGPQGYLIFEHPGSKERVRPVPGAALGQLLHDSGVPVLVLNACQSAMHEALERPAAATDAHAEVRAIGSLAQAVVDQGIPAVLGMRYSVYVVTAAQYIGALYAALAKGRGLGQAASEARKDLSRNPERWVGLRPRPLQDWCVPVIYEAIDRPLLAPGQTATLSPGPDLDPVQNDPALRRYCPDQGFVGRDETLLMLDRAFDTAPVVLLHAYAGQGKTATAVEFARWYAQTGGLGDQPVVLLTSFEVHTDLTDALNRIGQRFAPILQANGIEWHSINDETRRRTLILQLLRLVPVLWIWDNLEPVAGFPAGAESAWTPAEQTELADFLKQIKLDGQTKAKLLLTSRRDEQAWLGGLPRRVRMPPMSAADAALLALELGRERGLERTGIGDWQPLLDYCAGNPLTLRVLIGQAVGLGLSGAGQIAAFVQAIRDGARPIADGPDGGDADAEQGRDRSLRASLDYGFAHAFAPAELPIVALLHLFQGVVDVRALALMGQGDHALPALQGQDQDRLTTLLRRAADIGLLTPLGGTLIGIGFGIHPALPWFLGQVFARCYDGAEGRPAAGSARRAWVEAVGALGDYYCGQVVAGHQEAIQPLALEESNLLHARRLARRQGWWSPVISAMQGLRVLYEYQGRRTEWSRLVAECVSDYCTADDGPVPGREDGYTLVMGYRVDLARQLDHDLARAADLQAKLVDWDRQAAAEALGLPGDAPLDADRRHRVRTLGASLAALGTILREQGSGDCIARYLEAIGHAQRIGDTAGEAITHFNLGHAYKDIPAIRDLDSAESAYRRSLDLFDPNDALNRSKCLQAIGMVHHQRFDAARARGEPESALLDQAQSAETHLQQALALCPAGAIADLGPMHNQLGALYDAVGQTERAREHYEQAVQLAERVGDRYSAGTRRFNLAVLYLGSAEREAALPRRRDLLHRAQAYAHSALRDFGHYQGRAADPEARAQQLIDSIAQSLAEPPPP</sequence>
<dbReference type="SMART" id="SM00028">
    <property type="entry name" value="TPR"/>
    <property type="match status" value="2"/>
</dbReference>
<dbReference type="InterPro" id="IPR011990">
    <property type="entry name" value="TPR-like_helical_dom_sf"/>
</dbReference>
<dbReference type="Pfam" id="PF12770">
    <property type="entry name" value="CHAT"/>
    <property type="match status" value="1"/>
</dbReference>
<evidence type="ECO:0000313" key="4">
    <source>
        <dbReference type="Proteomes" id="UP000232638"/>
    </source>
</evidence>
<evidence type="ECO:0000313" key="3">
    <source>
        <dbReference type="EMBL" id="AUB83639.1"/>
    </source>
</evidence>
<organism evidence="3 4">
    <name type="scientific">Candidatus Thiodictyon syntrophicum</name>
    <dbReference type="NCBI Taxonomy" id="1166950"/>
    <lineage>
        <taxon>Bacteria</taxon>
        <taxon>Pseudomonadati</taxon>
        <taxon>Pseudomonadota</taxon>
        <taxon>Gammaproteobacteria</taxon>
        <taxon>Chromatiales</taxon>
        <taxon>Chromatiaceae</taxon>
        <taxon>Thiodictyon</taxon>
    </lineage>
</organism>
<gene>
    <name evidence="3" type="ORF">THSYN_23600</name>
</gene>
<feature type="repeat" description="TPR" evidence="1">
    <location>
        <begin position="1123"/>
        <end position="1156"/>
    </location>
</feature>
<feature type="domain" description="CHAT" evidence="2">
    <location>
        <begin position="210"/>
        <end position="391"/>
    </location>
</feature>